<proteinExistence type="predicted"/>
<sequence>MKTIVITGGTDGIGKGLGLHYLGRGDRVIVVGSAPDKGRRFLEEARAIGSGERAAYLQADLSLVAENRRVVAEITRSHPVVDALVLAARYYRSTRRETAEGIEHNFALFYLSRYLFAHGLAGRLEAAERPVILNLAGPGGDLSAMNWDDLQFTRDYRPDRVMAQCGKLSDLAGAEFTAVHPGTRIRYVLAHPGLTATGFTGDYNEADAALVAGMDDRGQPVDAAVDMLRRHLDDPDPEPLSAYMQYTKIDVGGAPFDPAAARRLADITRAILSGSGQPAT</sequence>
<evidence type="ECO:0000313" key="5">
    <source>
        <dbReference type="Proteomes" id="UP001501427"/>
    </source>
</evidence>
<dbReference type="EMBL" id="JACHMV010000001">
    <property type="protein sequence ID" value="MBB4777715.1"/>
    <property type="molecule type" value="Genomic_DNA"/>
</dbReference>
<dbReference type="EMBL" id="BAAAHD010000080">
    <property type="protein sequence ID" value="GAA0594497.1"/>
    <property type="molecule type" value="Genomic_DNA"/>
</dbReference>
<keyword evidence="1" id="KW-0560">Oxidoreductase</keyword>
<evidence type="ECO:0000313" key="2">
    <source>
        <dbReference type="EMBL" id="GAA0594497.1"/>
    </source>
</evidence>
<evidence type="ECO:0000313" key="4">
    <source>
        <dbReference type="Proteomes" id="UP000549343"/>
    </source>
</evidence>
<protein>
    <submittedName>
        <fullName evidence="3">NAD(P)-dependent dehydrogenase (Short-subunit alcohol dehydrogenase family)</fullName>
    </submittedName>
</protein>
<dbReference type="Gene3D" id="3.40.50.720">
    <property type="entry name" value="NAD(P)-binding Rossmann-like Domain"/>
    <property type="match status" value="1"/>
</dbReference>
<dbReference type="Pfam" id="PF00106">
    <property type="entry name" value="adh_short"/>
    <property type="match status" value="1"/>
</dbReference>
<reference evidence="3 4" key="2">
    <citation type="submission" date="2020-08" db="EMBL/GenBank/DDBJ databases">
        <title>Sequencing the genomes of 1000 actinobacteria strains.</title>
        <authorList>
            <person name="Klenk H.-P."/>
        </authorList>
    </citation>
    <scope>NUCLEOTIDE SEQUENCE [LARGE SCALE GENOMIC DNA]</scope>
    <source>
        <strain evidence="3 4">DSM 44772</strain>
    </source>
</reference>
<dbReference type="PANTHER" id="PTHR47534">
    <property type="entry name" value="YALI0E05731P"/>
    <property type="match status" value="1"/>
</dbReference>
<dbReference type="Proteomes" id="UP000549343">
    <property type="component" value="Unassembled WGS sequence"/>
</dbReference>
<reference evidence="2 5" key="1">
    <citation type="journal article" date="2019" name="Int. J. Syst. Evol. Microbiol.">
        <title>The Global Catalogue of Microorganisms (GCM) 10K type strain sequencing project: providing services to taxonomists for standard genome sequencing and annotation.</title>
        <authorList>
            <consortium name="The Broad Institute Genomics Platform"/>
            <consortium name="The Broad Institute Genome Sequencing Center for Infectious Disease"/>
            <person name="Wu L."/>
            <person name="Ma J."/>
        </authorList>
    </citation>
    <scope>NUCLEOTIDE SEQUENCE [LARGE SCALE GENOMIC DNA]</scope>
    <source>
        <strain evidence="2 5">JCM 10667</strain>
    </source>
</reference>
<name>A0A7W7IIN8_9ACTN</name>
<comment type="caution">
    <text evidence="3">The sequence shown here is derived from an EMBL/GenBank/DDBJ whole genome shotgun (WGS) entry which is preliminary data.</text>
</comment>
<evidence type="ECO:0000313" key="3">
    <source>
        <dbReference type="EMBL" id="MBB4777715.1"/>
    </source>
</evidence>
<dbReference type="RefSeq" id="WP_184888354.1">
    <property type="nucleotide sequence ID" value="NZ_BAAAHD010000080.1"/>
</dbReference>
<reference evidence="2" key="3">
    <citation type="submission" date="2023-12" db="EMBL/GenBank/DDBJ databases">
        <authorList>
            <person name="Sun Q."/>
            <person name="Inoue M."/>
        </authorList>
    </citation>
    <scope>NUCLEOTIDE SEQUENCE</scope>
    <source>
        <strain evidence="2">JCM 10667</strain>
    </source>
</reference>
<dbReference type="InterPro" id="IPR036291">
    <property type="entry name" value="NAD(P)-bd_dom_sf"/>
</dbReference>
<evidence type="ECO:0000256" key="1">
    <source>
        <dbReference type="ARBA" id="ARBA00023002"/>
    </source>
</evidence>
<organism evidence="3 4">
    <name type="scientific">Actinomadura livida</name>
    <dbReference type="NCBI Taxonomy" id="79909"/>
    <lineage>
        <taxon>Bacteria</taxon>
        <taxon>Bacillati</taxon>
        <taxon>Actinomycetota</taxon>
        <taxon>Actinomycetes</taxon>
        <taxon>Streptosporangiales</taxon>
        <taxon>Thermomonosporaceae</taxon>
        <taxon>Actinomadura</taxon>
    </lineage>
</organism>
<dbReference type="Proteomes" id="UP001501427">
    <property type="component" value="Unassembled WGS sequence"/>
</dbReference>
<dbReference type="GO" id="GO:0016491">
    <property type="term" value="F:oxidoreductase activity"/>
    <property type="evidence" value="ECO:0007669"/>
    <property type="project" value="UniProtKB-KW"/>
</dbReference>
<gene>
    <name evidence="3" type="ORF">F4557_006133</name>
    <name evidence="2" type="ORF">GCM10009546_65890</name>
</gene>
<dbReference type="SUPFAM" id="SSF51735">
    <property type="entry name" value="NAD(P)-binding Rossmann-fold domains"/>
    <property type="match status" value="1"/>
</dbReference>
<keyword evidence="5" id="KW-1185">Reference proteome</keyword>
<accession>A0A7W7IIN8</accession>
<dbReference type="PANTHER" id="PTHR47534:SF3">
    <property type="entry name" value="ALCOHOL DEHYDROGENASE-LIKE C-TERMINAL DOMAIN-CONTAINING PROTEIN"/>
    <property type="match status" value="1"/>
</dbReference>
<dbReference type="InterPro" id="IPR052228">
    <property type="entry name" value="Sec_Metab_Biosynth_Oxidored"/>
</dbReference>
<dbReference type="AlphaFoldDB" id="A0A7W7IIN8"/>
<dbReference type="InterPro" id="IPR002347">
    <property type="entry name" value="SDR_fam"/>
</dbReference>